<protein>
    <submittedName>
        <fullName evidence="2">Uncharacterized protein</fullName>
    </submittedName>
</protein>
<feature type="compositionally biased region" description="Low complexity" evidence="1">
    <location>
        <begin position="78"/>
        <end position="95"/>
    </location>
</feature>
<proteinExistence type="predicted"/>
<gene>
    <name evidence="2" type="ORF">E2C01_098521</name>
</gene>
<feature type="region of interest" description="Disordered" evidence="1">
    <location>
        <begin position="78"/>
        <end position="126"/>
    </location>
</feature>
<evidence type="ECO:0000256" key="1">
    <source>
        <dbReference type="SAM" id="MobiDB-lite"/>
    </source>
</evidence>
<sequence>MLILYSFNVAVTNNLCKNERKSHEKRYSIVEQIVKYVEAFSRSQGTVTQAAVISYTCRVEISADSLMLGCFLSTLHPTTTPHHPGSSPSPHQPTTDPSNVRTPPVHPTPHYSLSHARVPSPRLSPI</sequence>
<organism evidence="2 3">
    <name type="scientific">Portunus trituberculatus</name>
    <name type="common">Swimming crab</name>
    <name type="synonym">Neptunus trituberculatus</name>
    <dbReference type="NCBI Taxonomy" id="210409"/>
    <lineage>
        <taxon>Eukaryota</taxon>
        <taxon>Metazoa</taxon>
        <taxon>Ecdysozoa</taxon>
        <taxon>Arthropoda</taxon>
        <taxon>Crustacea</taxon>
        <taxon>Multicrustacea</taxon>
        <taxon>Malacostraca</taxon>
        <taxon>Eumalacostraca</taxon>
        <taxon>Eucarida</taxon>
        <taxon>Decapoda</taxon>
        <taxon>Pleocyemata</taxon>
        <taxon>Brachyura</taxon>
        <taxon>Eubrachyura</taxon>
        <taxon>Portunoidea</taxon>
        <taxon>Portunidae</taxon>
        <taxon>Portuninae</taxon>
        <taxon>Portunus</taxon>
    </lineage>
</organism>
<dbReference type="EMBL" id="VSRR010133738">
    <property type="protein sequence ID" value="MPD02912.1"/>
    <property type="molecule type" value="Genomic_DNA"/>
</dbReference>
<reference evidence="2 3" key="1">
    <citation type="submission" date="2019-05" db="EMBL/GenBank/DDBJ databases">
        <title>Another draft genome of Portunus trituberculatus and its Hox gene families provides insights of decapod evolution.</title>
        <authorList>
            <person name="Jeong J.-H."/>
            <person name="Song I."/>
            <person name="Kim S."/>
            <person name="Choi T."/>
            <person name="Kim D."/>
            <person name="Ryu S."/>
            <person name="Kim W."/>
        </authorList>
    </citation>
    <scope>NUCLEOTIDE SEQUENCE [LARGE SCALE GENOMIC DNA]</scope>
    <source>
        <tissue evidence="2">Muscle</tissue>
    </source>
</reference>
<dbReference type="Proteomes" id="UP000324222">
    <property type="component" value="Unassembled WGS sequence"/>
</dbReference>
<evidence type="ECO:0000313" key="2">
    <source>
        <dbReference type="EMBL" id="MPD02912.1"/>
    </source>
</evidence>
<name>A0A5B7JY13_PORTR</name>
<dbReference type="AlphaFoldDB" id="A0A5B7JY13"/>
<keyword evidence="3" id="KW-1185">Reference proteome</keyword>
<accession>A0A5B7JY13</accession>
<comment type="caution">
    <text evidence="2">The sequence shown here is derived from an EMBL/GenBank/DDBJ whole genome shotgun (WGS) entry which is preliminary data.</text>
</comment>
<evidence type="ECO:0000313" key="3">
    <source>
        <dbReference type="Proteomes" id="UP000324222"/>
    </source>
</evidence>